<proteinExistence type="predicted"/>
<dbReference type="Pfam" id="PF07728">
    <property type="entry name" value="AAA_5"/>
    <property type="match status" value="1"/>
</dbReference>
<dbReference type="InterPro" id="IPR052934">
    <property type="entry name" value="Methyl-DNA_Rec/Restrict_Enz"/>
</dbReference>
<dbReference type="AlphaFoldDB" id="A0A6M8EN41"/>
<accession>A0A6M8EN41</accession>
<evidence type="ECO:0000313" key="3">
    <source>
        <dbReference type="Proteomes" id="UP000503483"/>
    </source>
</evidence>
<reference evidence="2 3" key="1">
    <citation type="submission" date="2019-08" db="EMBL/GenBank/DDBJ databases">
        <title>Complete genome sequence of Arcobacter acticola.</title>
        <authorList>
            <person name="Miller W."/>
        </authorList>
    </citation>
    <scope>NUCLEOTIDE SEQUENCE [LARGE SCALE GENOMIC DNA]</scope>
    <source>
        <strain evidence="2 3">KCTC 52212</strain>
    </source>
</reference>
<dbReference type="InterPro" id="IPR011704">
    <property type="entry name" value="ATPase_dyneun-rel_AAA"/>
</dbReference>
<feature type="domain" description="ATPase dynein-related AAA" evidence="1">
    <location>
        <begin position="531"/>
        <end position="611"/>
    </location>
</feature>
<dbReference type="KEGG" id="paco:AACT_2921"/>
<evidence type="ECO:0000313" key="2">
    <source>
        <dbReference type="EMBL" id="QKE29978.1"/>
    </source>
</evidence>
<dbReference type="InterPro" id="IPR027417">
    <property type="entry name" value="P-loop_NTPase"/>
</dbReference>
<evidence type="ECO:0000259" key="1">
    <source>
        <dbReference type="Pfam" id="PF07728"/>
    </source>
</evidence>
<keyword evidence="3" id="KW-1185">Reference proteome</keyword>
<dbReference type="REBASE" id="396895">
    <property type="entry name" value="Pac52212McrBCP"/>
</dbReference>
<dbReference type="GO" id="GO:0016887">
    <property type="term" value="F:ATP hydrolysis activity"/>
    <property type="evidence" value="ECO:0007669"/>
    <property type="project" value="InterPro"/>
</dbReference>
<dbReference type="Proteomes" id="UP000503483">
    <property type="component" value="Chromosome"/>
</dbReference>
<dbReference type="EMBL" id="CP042652">
    <property type="protein sequence ID" value="QKE29978.1"/>
    <property type="molecule type" value="Genomic_DNA"/>
</dbReference>
<protein>
    <submittedName>
        <fullName evidence="2">Type IV methyl-directed restriction system, component McrB</fullName>
    </submittedName>
</protein>
<organism evidence="2 3">
    <name type="scientific">Arcobacter acticola</name>
    <dbReference type="NCBI Taxonomy" id="1849015"/>
    <lineage>
        <taxon>Bacteria</taxon>
        <taxon>Pseudomonadati</taxon>
        <taxon>Campylobacterota</taxon>
        <taxon>Epsilonproteobacteria</taxon>
        <taxon>Campylobacterales</taxon>
        <taxon>Arcobacteraceae</taxon>
        <taxon>Arcobacter</taxon>
    </lineage>
</organism>
<dbReference type="SUPFAM" id="SSF52540">
    <property type="entry name" value="P-loop containing nucleoside triphosphate hydrolases"/>
    <property type="match status" value="1"/>
</dbReference>
<dbReference type="RefSeq" id="WP_228720500.1">
    <property type="nucleotide sequence ID" value="NZ_CP042652.1"/>
</dbReference>
<name>A0A6M8EN41_9BACT</name>
<dbReference type="Gene3D" id="3.40.50.300">
    <property type="entry name" value="P-loop containing nucleotide triphosphate hydrolases"/>
    <property type="match status" value="1"/>
</dbReference>
<dbReference type="GO" id="GO:0005524">
    <property type="term" value="F:ATP binding"/>
    <property type="evidence" value="ECO:0007669"/>
    <property type="project" value="InterPro"/>
</dbReference>
<dbReference type="PANTHER" id="PTHR37291:SF1">
    <property type="entry name" value="TYPE IV METHYL-DIRECTED RESTRICTION ENZYME ECOKMCRB SUBUNIT"/>
    <property type="match status" value="1"/>
</dbReference>
<dbReference type="PANTHER" id="PTHR37291">
    <property type="entry name" value="5-METHYLCYTOSINE-SPECIFIC RESTRICTION ENZYME B"/>
    <property type="match status" value="1"/>
</dbReference>
<sequence length="786" mass="92501">MSIAEETKNKFTEKWNLNKIKNLTIEDYSSKGGKNRKDFTYDLEHNTPDIGSIRGGDSSKFKIYMYDKVPTKINILYDEKYAWHKSLGTNCTDAFQKVKNEIIKIIEFAIKKNFKEIENSTLFGDGIKWKIAFLYAEKGDLIDIFAKKALNELSSKNKIYEIQEELINNKPVNISIFDYSTKLWEKTKLNDKKDEIEVYEEKEEFENSEDIIMKFQPLNQILYGSPGTGKTYNTINKALEIIFEKENDRKTEYDFKVKDKDGNDIEPIEKTYNRILEINDEIKKRQHLKGLFEYFKDEQRGQIEFVTLHQSYGYEEFVEGIKAQTITDNENKIITYDIEAGIFKRLCEQAKSIKSEKKSIYDFDEKVNVWKISLGDSQNSEDDYLFNYCIENNKILLGFGNGLDFSDCVNRDSIAKKLDDNEKYSYPPTAINILKNKMKKDDIVLVSYGNRKLRAIAKIIGDYKYIDDDTLRTYVQSREVEWLLVPDEAFSFEKILKKQFSQMSIYDIKNNTKLDSLKNLLTQNDISEKENNKNYILIIDEINRGNISKIFGELITLIEPSKRIGADEEIRVKLPYSGDEFGVPQNLYIIGTMNTADRSIALMDTALRRRFHFEEMMPNPDLLKDENGNDLMVDKINIKSLLETVNKRIEYLYDRDHTIGHAYFMSLKDEKILDKKVELDNIFRNKIIPLLQEYFYDDWEKIQIVLGDHPEQFKKKSNLKEYLEYQFIQSKVITEEEILGFDHPDIENEAIEYKVNNIFVEIMYIKIYSNYPQIKQIIEEENKIDN</sequence>
<gene>
    <name evidence="2" type="primary">mcrB</name>
    <name evidence="2" type="ORF">AACT_2921</name>
</gene>